<keyword evidence="5 6" id="KW-0238">DNA-binding</keyword>
<dbReference type="HAMAP" id="MF_01894">
    <property type="entry name" value="Smc_prok"/>
    <property type="match status" value="1"/>
</dbReference>
<keyword evidence="9" id="KW-1185">Reference proteome</keyword>
<evidence type="ECO:0000256" key="5">
    <source>
        <dbReference type="ARBA" id="ARBA00023125"/>
    </source>
</evidence>
<feature type="domain" description="SMC hinge" evidence="7">
    <location>
        <begin position="523"/>
        <end position="641"/>
    </location>
</feature>
<accession>A0ABM9B0E5</accession>
<dbReference type="InterPro" id="IPR027417">
    <property type="entry name" value="P-loop_NTPase"/>
</dbReference>
<dbReference type="SUPFAM" id="SSF57997">
    <property type="entry name" value="Tropomyosin"/>
    <property type="match status" value="1"/>
</dbReference>
<reference evidence="8" key="1">
    <citation type="submission" date="2021-12" db="EMBL/GenBank/DDBJ databases">
        <authorList>
            <person name="Rodrigo-Torres L."/>
            <person name="Arahal R. D."/>
            <person name="Lucena T."/>
        </authorList>
    </citation>
    <scope>NUCLEOTIDE SEQUENCE</scope>
    <source>
        <strain evidence="8">CECT 8419</strain>
    </source>
</reference>
<dbReference type="PIRSF" id="PIRSF005719">
    <property type="entry name" value="SMC"/>
    <property type="match status" value="1"/>
</dbReference>
<feature type="coiled-coil region" evidence="6">
    <location>
        <begin position="255"/>
        <end position="352"/>
    </location>
</feature>
<comment type="domain">
    <text evidence="6">Contains large globular domains required for ATP hydrolysis at each terminus and a third globular domain forming a flexible hinge near the middle of the molecule. These domains are separated by coiled-coil structures.</text>
</comment>
<comment type="caution">
    <text evidence="8">The sequence shown here is derived from an EMBL/GenBank/DDBJ whole genome shotgun (WGS) entry which is preliminary data.</text>
</comment>
<dbReference type="InterPro" id="IPR024704">
    <property type="entry name" value="SMC"/>
</dbReference>
<evidence type="ECO:0000256" key="3">
    <source>
        <dbReference type="ARBA" id="ARBA00022840"/>
    </source>
</evidence>
<feature type="coiled-coil region" evidence="6">
    <location>
        <begin position="167"/>
        <end position="208"/>
    </location>
</feature>
<dbReference type="InterPro" id="IPR036277">
    <property type="entry name" value="SMC_hinge_sf"/>
</dbReference>
<gene>
    <name evidence="8" type="primary">smc_2</name>
    <name evidence="6" type="synonym">smc</name>
    <name evidence="8" type="ORF">LEM8419_01655</name>
</gene>
<comment type="subunit">
    <text evidence="6">Homodimer.</text>
</comment>
<keyword evidence="4 6" id="KW-0175">Coiled coil</keyword>
<dbReference type="Gene3D" id="6.10.140.1720">
    <property type="match status" value="1"/>
</dbReference>
<sequence>MRLKQLDIKGFKSFAGQTVVNFDADVIGIVGPNGSGKSNIVDAIRWVLGEQKGSELRLDKMTSVIFNGTKKKKAGNLASVSLTFTNDKALLPTEYNLVTITRMLYRSGDSEYRLNGVACRLKDIRNLFLDTGIGSNSYAIIALGMVDDILADKDNSRRRMFEQAAGVSKYKNRKKETLRKLKHTEDDLDRIEDVLHEIAGQLSSLEKQAKRARKYRDLKGQYRDLSLLLTGLRVEKLRIDHSRVQQETTEAEDAYRAVDTKIVSLDAELERARQQHLDKEKLLGERQRKLNALVGELRTLESEKQLLQQRKTFVARQTKQLDGELSTAGSQLTEHGEQIERIKEQLQQAHTTQQERQTSLDEARTKLEEVRSGHAGVKTQLDSSLRQQQDEERRIFELEKRRAINGNQVQNYRFQVERNTADMADRRGERESLEASLQELGTNEAARQDAIEALEAQESTRREAVAVAETNVDHLQTEVGRINRNLDARRNEYKLTKSMIDSLEGFPESIRYLSKQRSWMSDPQLLSDLVLVEPGYRAAVENYLEPYLNYYVVATVDEALAAIRLLSDKQKGKANFFILEAVPQAASSVDPTASPPGTRPATEVITVDAVYQPLIDRLLQEVYVATSVELPDAPSNGQTILSTDGRYIRRPFALTGGSLGLFEGKKIGRKKNLEVLQKDIRSAEASAATIEQNLTAERRSLKELREQRLDRDIQDQQRALSKLQQQRAGLQARVDGFTRFDTDTTATNTRLAAEIETLQRTNQEIEAELTALTDRIEALRDAVSGTDETYRRLSESLSAASATYNQENIQYIQQQNQVQNLERELAFRHNRREEVAQQVTANREQLKDLAREARQFDEQEIMLQRNLESLYADKAAYQATLNDAEQAYFAARTTINGYEDQLRRENRQRQDAQIRVNQLREKLTDVRFRINAVEERLRIEFDLTLDQLAEIEIEEWTGTVPDLELKVDRLRSRIGNYGEVNPLAVEAYDEMKERHETISAQRDDILAAKDTLIKTIQEIEDTATVQFLDAFDRVRLYFIDVFRSLFTEDDNCDLILLDPENPLESGIEIVAKPKGKRPQTINQLSGGEKTLTATALLFALYLLKPAPFCIFDEVDAPLDDANIAKFNRIVKKFSRDSQFIIVTHNKLTMEAVDTIYGVYTTEQGGSGVLPVQFTELAGSTAFTAA</sequence>
<comment type="subcellular location">
    <subcellularLocation>
        <location evidence="6">Cytoplasm</location>
    </subcellularLocation>
</comment>
<dbReference type="EMBL" id="CAKLPZ010000001">
    <property type="protein sequence ID" value="CAH1000502.1"/>
    <property type="molecule type" value="Genomic_DNA"/>
</dbReference>
<dbReference type="SUPFAM" id="SSF75553">
    <property type="entry name" value="Smc hinge domain"/>
    <property type="match status" value="1"/>
</dbReference>
<dbReference type="InterPro" id="IPR011890">
    <property type="entry name" value="SMC_prok"/>
</dbReference>
<dbReference type="InterPro" id="IPR003395">
    <property type="entry name" value="RecF/RecN/SMC_N"/>
</dbReference>
<dbReference type="NCBIfam" id="TIGR02168">
    <property type="entry name" value="SMC_prok_B"/>
    <property type="match status" value="1"/>
</dbReference>
<keyword evidence="3 6" id="KW-0067">ATP-binding</keyword>
<dbReference type="Pfam" id="PF06470">
    <property type="entry name" value="SMC_hinge"/>
    <property type="match status" value="1"/>
</dbReference>
<comment type="function">
    <text evidence="6">Required for chromosome condensation and partitioning.</text>
</comment>
<dbReference type="Proteomes" id="UP000837803">
    <property type="component" value="Unassembled WGS sequence"/>
</dbReference>
<dbReference type="SMART" id="SM00968">
    <property type="entry name" value="SMC_hinge"/>
    <property type="match status" value="1"/>
</dbReference>
<name>A0ABM9B0E5_9BACT</name>
<dbReference type="RefSeq" id="WP_238750552.1">
    <property type="nucleotide sequence ID" value="NZ_CAKLPZ010000001.1"/>
</dbReference>
<feature type="binding site" evidence="6">
    <location>
        <begin position="32"/>
        <end position="39"/>
    </location>
    <ligand>
        <name>ATP</name>
        <dbReference type="ChEBI" id="CHEBI:30616"/>
    </ligand>
</feature>
<dbReference type="PANTHER" id="PTHR43977">
    <property type="entry name" value="STRUCTURAL MAINTENANCE OF CHROMOSOMES PROTEIN 3"/>
    <property type="match status" value="1"/>
</dbReference>
<evidence type="ECO:0000256" key="1">
    <source>
        <dbReference type="ARBA" id="ARBA00022490"/>
    </source>
</evidence>
<evidence type="ECO:0000256" key="2">
    <source>
        <dbReference type="ARBA" id="ARBA00022741"/>
    </source>
</evidence>
<comment type="similarity">
    <text evidence="6">Belongs to the SMC family.</text>
</comment>
<dbReference type="Gene3D" id="1.10.287.1490">
    <property type="match status" value="1"/>
</dbReference>
<evidence type="ECO:0000256" key="6">
    <source>
        <dbReference type="HAMAP-Rule" id="MF_01894"/>
    </source>
</evidence>
<keyword evidence="1 6" id="KW-0963">Cytoplasm</keyword>
<feature type="coiled-coil region" evidence="6">
    <location>
        <begin position="673"/>
        <end position="936"/>
    </location>
</feature>
<evidence type="ECO:0000313" key="9">
    <source>
        <dbReference type="Proteomes" id="UP000837803"/>
    </source>
</evidence>
<dbReference type="SUPFAM" id="SSF52540">
    <property type="entry name" value="P-loop containing nucleoside triphosphate hydrolases"/>
    <property type="match status" value="1"/>
</dbReference>
<keyword evidence="2 6" id="KW-0547">Nucleotide-binding</keyword>
<evidence type="ECO:0000313" key="8">
    <source>
        <dbReference type="EMBL" id="CAH1000502.1"/>
    </source>
</evidence>
<protein>
    <recommendedName>
        <fullName evidence="6">Chromosome partition protein Smc</fullName>
    </recommendedName>
</protein>
<proteinExistence type="inferred from homology"/>
<dbReference type="Gene3D" id="3.30.70.1620">
    <property type="match status" value="1"/>
</dbReference>
<dbReference type="Pfam" id="PF02463">
    <property type="entry name" value="SMC_N"/>
    <property type="match status" value="1"/>
</dbReference>
<organism evidence="8 9">
    <name type="scientific">Neolewinella maritima</name>
    <dbReference type="NCBI Taxonomy" id="1383882"/>
    <lineage>
        <taxon>Bacteria</taxon>
        <taxon>Pseudomonadati</taxon>
        <taxon>Bacteroidota</taxon>
        <taxon>Saprospiria</taxon>
        <taxon>Saprospirales</taxon>
        <taxon>Lewinellaceae</taxon>
        <taxon>Neolewinella</taxon>
    </lineage>
</organism>
<evidence type="ECO:0000256" key="4">
    <source>
        <dbReference type="ARBA" id="ARBA00023054"/>
    </source>
</evidence>
<dbReference type="Gene3D" id="1.20.1060.20">
    <property type="match status" value="1"/>
</dbReference>
<dbReference type="Gene3D" id="3.40.50.300">
    <property type="entry name" value="P-loop containing nucleotide triphosphate hydrolases"/>
    <property type="match status" value="2"/>
</dbReference>
<evidence type="ECO:0000259" key="7">
    <source>
        <dbReference type="SMART" id="SM00968"/>
    </source>
</evidence>
<dbReference type="InterPro" id="IPR010935">
    <property type="entry name" value="SMC_hinge"/>
</dbReference>